<accession>A0ABV3F0J2</accession>
<keyword evidence="2" id="KW-1185">Reference proteome</keyword>
<dbReference type="RefSeq" id="WP_357971803.1">
    <property type="nucleotide sequence ID" value="NZ_JBFAIH010000001.1"/>
</dbReference>
<gene>
    <name evidence="1" type="ORF">AB0H72_00745</name>
</gene>
<proteinExistence type="predicted"/>
<dbReference type="EMBL" id="JBFAIH010000001">
    <property type="protein sequence ID" value="MEV0361201.1"/>
    <property type="molecule type" value="Genomic_DNA"/>
</dbReference>
<reference evidence="1 2" key="1">
    <citation type="submission" date="2024-06" db="EMBL/GenBank/DDBJ databases">
        <title>The Natural Products Discovery Center: Release of the First 8490 Sequenced Strains for Exploring Actinobacteria Biosynthetic Diversity.</title>
        <authorList>
            <person name="Kalkreuter E."/>
            <person name="Kautsar S.A."/>
            <person name="Yang D."/>
            <person name="Bader C.D."/>
            <person name="Teijaro C.N."/>
            <person name="Fluegel L."/>
            <person name="Davis C.M."/>
            <person name="Simpson J.R."/>
            <person name="Lauterbach L."/>
            <person name="Steele A.D."/>
            <person name="Gui C."/>
            <person name="Meng S."/>
            <person name="Li G."/>
            <person name="Viehrig K."/>
            <person name="Ye F."/>
            <person name="Su P."/>
            <person name="Kiefer A.F."/>
            <person name="Nichols A."/>
            <person name="Cepeda A.J."/>
            <person name="Yan W."/>
            <person name="Fan B."/>
            <person name="Jiang Y."/>
            <person name="Adhikari A."/>
            <person name="Zheng C.-J."/>
            <person name="Schuster L."/>
            <person name="Cowan T.M."/>
            <person name="Smanski M.J."/>
            <person name="Chevrette M.G."/>
            <person name="De Carvalho L.P.S."/>
            <person name="Shen B."/>
        </authorList>
    </citation>
    <scope>NUCLEOTIDE SEQUENCE [LARGE SCALE GENOMIC DNA]</scope>
    <source>
        <strain evidence="1 2">NPDC050671</strain>
    </source>
</reference>
<protein>
    <submittedName>
        <fullName evidence="1">Uncharacterized protein</fullName>
    </submittedName>
</protein>
<dbReference type="Proteomes" id="UP001551658">
    <property type="component" value="Unassembled WGS sequence"/>
</dbReference>
<organism evidence="1 2">
    <name type="scientific">Nocardia fusca</name>
    <dbReference type="NCBI Taxonomy" id="941183"/>
    <lineage>
        <taxon>Bacteria</taxon>
        <taxon>Bacillati</taxon>
        <taxon>Actinomycetota</taxon>
        <taxon>Actinomycetes</taxon>
        <taxon>Mycobacteriales</taxon>
        <taxon>Nocardiaceae</taxon>
        <taxon>Nocardia</taxon>
    </lineage>
</organism>
<evidence type="ECO:0000313" key="2">
    <source>
        <dbReference type="Proteomes" id="UP001551658"/>
    </source>
</evidence>
<sequence length="126" mass="14071">MSSNPVPLHQREGVWEFRESPVYTRAEIGSGPDLLVDHGMPGIRYIHYPPSLGIEDRVTVAFGHRARGGGFRMEMSWRDAEEFALIFAAAVREGQIARGADLEPVPTVDVTTDDCHCRYCAVRRDA</sequence>
<comment type="caution">
    <text evidence="1">The sequence shown here is derived from an EMBL/GenBank/DDBJ whole genome shotgun (WGS) entry which is preliminary data.</text>
</comment>
<name>A0ABV3F0J2_9NOCA</name>
<evidence type="ECO:0000313" key="1">
    <source>
        <dbReference type="EMBL" id="MEV0361201.1"/>
    </source>
</evidence>